<dbReference type="Gene3D" id="3.40.50.12230">
    <property type="match status" value="1"/>
</dbReference>
<accession>A0A382BX26</accession>
<evidence type="ECO:0000259" key="3">
    <source>
        <dbReference type="Pfam" id="PF00551"/>
    </source>
</evidence>
<gene>
    <name evidence="5" type="ORF">METZ01_LOCUS170925</name>
</gene>
<protein>
    <submittedName>
        <fullName evidence="5">Uncharacterized protein</fullName>
    </submittedName>
</protein>
<evidence type="ECO:0000313" key="5">
    <source>
        <dbReference type="EMBL" id="SVB18071.1"/>
    </source>
</evidence>
<dbReference type="SUPFAM" id="SSF50486">
    <property type="entry name" value="FMT C-terminal domain-like"/>
    <property type="match status" value="1"/>
</dbReference>
<dbReference type="CDD" id="cd08704">
    <property type="entry name" value="Met_tRNA_FMT_C"/>
    <property type="match status" value="1"/>
</dbReference>
<proteinExistence type="predicted"/>
<feature type="domain" description="Formyl transferase C-terminal" evidence="4">
    <location>
        <begin position="202"/>
        <end position="292"/>
    </location>
</feature>
<evidence type="ECO:0000256" key="1">
    <source>
        <dbReference type="ARBA" id="ARBA00022679"/>
    </source>
</evidence>
<keyword evidence="1" id="KW-0808">Transferase</keyword>
<dbReference type="InterPro" id="IPR005793">
    <property type="entry name" value="Formyl_trans_C"/>
</dbReference>
<dbReference type="Pfam" id="PF02911">
    <property type="entry name" value="Formyl_trans_C"/>
    <property type="match status" value="1"/>
</dbReference>
<dbReference type="InterPro" id="IPR011034">
    <property type="entry name" value="Formyl_transferase-like_C_sf"/>
</dbReference>
<feature type="domain" description="Formyl transferase N-terminal" evidence="3">
    <location>
        <begin position="4"/>
        <end position="160"/>
    </location>
</feature>
<name>A0A382BX26_9ZZZZ</name>
<dbReference type="SUPFAM" id="SSF53328">
    <property type="entry name" value="Formyltransferase"/>
    <property type="match status" value="1"/>
</dbReference>
<dbReference type="InterPro" id="IPR044135">
    <property type="entry name" value="Met-tRNA-FMT_C"/>
</dbReference>
<sequence length="305" mass="33676">VRLIIMGQQAFGKECLEALLSKGKDEVAAVYCAPDKENKPLDPIKEYALEQGLPVVQPRNFKDKEVLDEMRSFNADLCVMAYVTLFVPEAAREIPTQGSICFHPSLLPKHRGPSSINWAIISGATKTGLTIFWPSDGLDEGDILLQKEVDVDKDDTLGIVYFQKIFPLGVDAVLESIDLVRAGNPPRIKQDESKATYESWCKHEDAKIDWTRPVSEVYNLIRGTNPQPGAWTTHNGDVLKIFDCSMSEVSGTPGEVKEISEDGITVGAKGGGLLIQRVRPENDKKINSFEYASKCELSCGEIFGE</sequence>
<dbReference type="InterPro" id="IPR002376">
    <property type="entry name" value="Formyl_transf_N"/>
</dbReference>
<feature type="non-terminal residue" evidence="5">
    <location>
        <position position="1"/>
    </location>
</feature>
<reference evidence="5" key="1">
    <citation type="submission" date="2018-05" db="EMBL/GenBank/DDBJ databases">
        <authorList>
            <person name="Lanie J.A."/>
            <person name="Ng W.-L."/>
            <person name="Kazmierczak K.M."/>
            <person name="Andrzejewski T.M."/>
            <person name="Davidsen T.M."/>
            <person name="Wayne K.J."/>
            <person name="Tettelin H."/>
            <person name="Glass J.I."/>
            <person name="Rusch D."/>
            <person name="Podicherti R."/>
            <person name="Tsui H.-C.T."/>
            <person name="Winkler M.E."/>
        </authorList>
    </citation>
    <scope>NUCLEOTIDE SEQUENCE</scope>
</reference>
<dbReference type="InterPro" id="IPR036477">
    <property type="entry name" value="Formyl_transf_N_sf"/>
</dbReference>
<dbReference type="PANTHER" id="PTHR11138:SF5">
    <property type="entry name" value="METHIONYL-TRNA FORMYLTRANSFERASE, MITOCHONDRIAL"/>
    <property type="match status" value="1"/>
</dbReference>
<dbReference type="GO" id="GO:0004479">
    <property type="term" value="F:methionyl-tRNA formyltransferase activity"/>
    <property type="evidence" value="ECO:0007669"/>
    <property type="project" value="TreeGrafter"/>
</dbReference>
<organism evidence="5">
    <name type="scientific">marine metagenome</name>
    <dbReference type="NCBI Taxonomy" id="408172"/>
    <lineage>
        <taxon>unclassified sequences</taxon>
        <taxon>metagenomes</taxon>
        <taxon>ecological metagenomes</taxon>
    </lineage>
</organism>
<dbReference type="EMBL" id="UINC01031666">
    <property type="protein sequence ID" value="SVB18071.1"/>
    <property type="molecule type" value="Genomic_DNA"/>
</dbReference>
<dbReference type="AlphaFoldDB" id="A0A382BX26"/>
<dbReference type="GO" id="GO:0005829">
    <property type="term" value="C:cytosol"/>
    <property type="evidence" value="ECO:0007669"/>
    <property type="project" value="TreeGrafter"/>
</dbReference>
<dbReference type="Pfam" id="PF00551">
    <property type="entry name" value="Formyl_trans_N"/>
    <property type="match status" value="1"/>
</dbReference>
<evidence type="ECO:0000256" key="2">
    <source>
        <dbReference type="ARBA" id="ARBA00022917"/>
    </source>
</evidence>
<dbReference type="PANTHER" id="PTHR11138">
    <property type="entry name" value="METHIONYL-TRNA FORMYLTRANSFERASE"/>
    <property type="match status" value="1"/>
</dbReference>
<evidence type="ECO:0000259" key="4">
    <source>
        <dbReference type="Pfam" id="PF02911"/>
    </source>
</evidence>
<keyword evidence="2" id="KW-0648">Protein biosynthesis</keyword>